<comment type="catalytic activity">
    <reaction evidence="5">
        <text>(S)-malate = fumarate + H2O</text>
        <dbReference type="Rhea" id="RHEA:12460"/>
        <dbReference type="ChEBI" id="CHEBI:15377"/>
        <dbReference type="ChEBI" id="CHEBI:15589"/>
        <dbReference type="ChEBI" id="CHEBI:29806"/>
        <dbReference type="EC" id="4.2.1.2"/>
    </reaction>
</comment>
<name>A0ABT6F5Y3_9BACT</name>
<dbReference type="Gene3D" id="1.10.275.10">
    <property type="entry name" value="Fumarase/aspartase (N-terminal domain)"/>
    <property type="match status" value="1"/>
</dbReference>
<feature type="site" description="Important for catalytic activity" evidence="5">
    <location>
        <position position="331"/>
    </location>
</feature>
<feature type="binding site" evidence="5">
    <location>
        <begin position="324"/>
        <end position="326"/>
    </location>
    <ligand>
        <name>substrate</name>
    </ligand>
</feature>
<dbReference type="InterPro" id="IPR022761">
    <property type="entry name" value="Fumarate_lyase_N"/>
</dbReference>
<comment type="similarity">
    <text evidence="1 5">Belongs to the class-II fumarase/aspartase family. Fumarase subfamily.</text>
</comment>
<comment type="miscellaneous">
    <text evidence="5">There are 2 substrate-binding sites: the catalytic A site, and the non-catalytic B site that may play a role in the transfer of substrate or product between the active site and the solvent. Alternatively, the B site may bind allosteric effectors.</text>
</comment>
<comment type="function">
    <text evidence="5">Involved in the TCA cycle. Catalyzes the stereospecific interconversion of fumarate to L-malate.</text>
</comment>
<dbReference type="Pfam" id="PF00206">
    <property type="entry name" value="Lyase_1"/>
    <property type="match status" value="1"/>
</dbReference>
<feature type="binding site" description="in site B" evidence="5">
    <location>
        <begin position="129"/>
        <end position="132"/>
    </location>
    <ligand>
        <name>substrate</name>
    </ligand>
</feature>
<feature type="active site" description="Proton donor/acceptor" evidence="5">
    <location>
        <position position="188"/>
    </location>
</feature>
<comment type="caution">
    <text evidence="9">The sequence shown here is derived from an EMBL/GenBank/DDBJ whole genome shotgun (WGS) entry which is preliminary data.</text>
</comment>
<dbReference type="InterPro" id="IPR000362">
    <property type="entry name" value="Fumarate_lyase_fam"/>
</dbReference>
<feature type="binding site" evidence="5">
    <location>
        <begin position="98"/>
        <end position="100"/>
    </location>
    <ligand>
        <name>substrate</name>
    </ligand>
</feature>
<dbReference type="InterPro" id="IPR020557">
    <property type="entry name" value="Fumarate_lyase_CS"/>
</dbReference>
<evidence type="ECO:0000259" key="7">
    <source>
        <dbReference type="Pfam" id="PF00206"/>
    </source>
</evidence>
<reference evidence="9 10" key="1">
    <citation type="submission" date="2023-03" db="EMBL/GenBank/DDBJ databases">
        <title>Paludisphaera mucosa sp. nov. a novel planctomycete from northern fen.</title>
        <authorList>
            <person name="Ivanova A."/>
        </authorList>
    </citation>
    <scope>NUCLEOTIDE SEQUENCE [LARGE SCALE GENOMIC DNA]</scope>
    <source>
        <strain evidence="9 10">Pla2</strain>
    </source>
</reference>
<feature type="domain" description="Fumarase C C-terminal" evidence="8">
    <location>
        <begin position="424"/>
        <end position="467"/>
    </location>
</feature>
<evidence type="ECO:0000259" key="8">
    <source>
        <dbReference type="Pfam" id="PF10415"/>
    </source>
</evidence>
<organism evidence="9 10">
    <name type="scientific">Paludisphaera mucosa</name>
    <dbReference type="NCBI Taxonomy" id="3030827"/>
    <lineage>
        <taxon>Bacteria</taxon>
        <taxon>Pseudomonadati</taxon>
        <taxon>Planctomycetota</taxon>
        <taxon>Planctomycetia</taxon>
        <taxon>Isosphaerales</taxon>
        <taxon>Isosphaeraceae</taxon>
        <taxon>Paludisphaera</taxon>
    </lineage>
</organism>
<dbReference type="EC" id="4.2.1.2" evidence="5"/>
<keyword evidence="3 5" id="KW-0816">Tricarboxylic acid cycle</keyword>
<proteinExistence type="inferred from homology"/>
<keyword evidence="4 5" id="KW-0456">Lyase</keyword>
<gene>
    <name evidence="5" type="primary">fumC</name>
    <name evidence="9" type="ORF">PZE19_04340</name>
</gene>
<feature type="domain" description="Fumarate lyase N-terminal" evidence="7">
    <location>
        <begin position="12"/>
        <end position="342"/>
    </location>
</feature>
<dbReference type="Gene3D" id="1.10.40.30">
    <property type="entry name" value="Fumarase/aspartase (C-terminal domain)"/>
    <property type="match status" value="1"/>
</dbReference>
<keyword evidence="2 5" id="KW-0963">Cytoplasm</keyword>
<evidence type="ECO:0000256" key="4">
    <source>
        <dbReference type="ARBA" id="ARBA00023239"/>
    </source>
</evidence>
<evidence type="ECO:0000256" key="3">
    <source>
        <dbReference type="ARBA" id="ARBA00022532"/>
    </source>
</evidence>
<dbReference type="PANTHER" id="PTHR11444">
    <property type="entry name" value="ASPARTATEAMMONIA/ARGININOSUCCINATE/ADENYLOSUCCINATE LYASE"/>
    <property type="match status" value="1"/>
</dbReference>
<protein>
    <recommendedName>
        <fullName evidence="5">Fumarate hydratase class II</fullName>
        <shortName evidence="5">Fumarase C</shortName>
        <ecNumber evidence="5">4.2.1.2</ecNumber>
    </recommendedName>
    <alternativeName>
        <fullName evidence="5">Aerobic fumarase</fullName>
    </alternativeName>
    <alternativeName>
        <fullName evidence="5">Iron-independent fumarase</fullName>
    </alternativeName>
</protein>
<dbReference type="EMBL" id="JARRAG010000001">
    <property type="protein sequence ID" value="MDG3002985.1"/>
    <property type="molecule type" value="Genomic_DNA"/>
</dbReference>
<comment type="subcellular location">
    <subcellularLocation>
        <location evidence="5">Cytoplasm</location>
    </subcellularLocation>
</comment>
<feature type="binding site" evidence="5">
    <location>
        <position position="187"/>
    </location>
    <ligand>
        <name>substrate</name>
    </ligand>
</feature>
<dbReference type="CDD" id="cd01362">
    <property type="entry name" value="Fumarase_classII"/>
    <property type="match status" value="1"/>
</dbReference>
<evidence type="ECO:0000256" key="2">
    <source>
        <dbReference type="ARBA" id="ARBA00022490"/>
    </source>
</evidence>
<dbReference type="PANTHER" id="PTHR11444:SF22">
    <property type="entry name" value="FUMARATE HYDRATASE CLASS II"/>
    <property type="match status" value="1"/>
</dbReference>
<dbReference type="Proteomes" id="UP001216907">
    <property type="component" value="Unassembled WGS sequence"/>
</dbReference>
<dbReference type="InterPro" id="IPR018951">
    <property type="entry name" value="Fumarase_C_C"/>
</dbReference>
<evidence type="ECO:0000256" key="6">
    <source>
        <dbReference type="SAM" id="MobiDB-lite"/>
    </source>
</evidence>
<feature type="binding site" evidence="5">
    <location>
        <position position="319"/>
    </location>
    <ligand>
        <name>substrate</name>
    </ligand>
</feature>
<dbReference type="GO" id="GO:0004333">
    <property type="term" value="F:fumarate hydratase activity"/>
    <property type="evidence" value="ECO:0007669"/>
    <property type="project" value="UniProtKB-EC"/>
</dbReference>
<feature type="region of interest" description="Disordered" evidence="6">
    <location>
        <begin position="118"/>
        <end position="137"/>
    </location>
</feature>
<dbReference type="Pfam" id="PF10415">
    <property type="entry name" value="FumaraseC_C"/>
    <property type="match status" value="1"/>
</dbReference>
<dbReference type="Gene3D" id="1.20.200.10">
    <property type="entry name" value="Fumarase/aspartase (Central domain)"/>
    <property type="match status" value="1"/>
</dbReference>
<dbReference type="PROSITE" id="PS00163">
    <property type="entry name" value="FUMARATE_LYASES"/>
    <property type="match status" value="1"/>
</dbReference>
<dbReference type="SUPFAM" id="SSF48557">
    <property type="entry name" value="L-aspartase-like"/>
    <property type="match status" value="1"/>
</dbReference>
<feature type="active site" evidence="5">
    <location>
        <position position="318"/>
    </location>
</feature>
<dbReference type="NCBIfam" id="NF008909">
    <property type="entry name" value="PRK12273.1"/>
    <property type="match status" value="1"/>
</dbReference>
<comment type="subunit">
    <text evidence="5">Homotetramer.</text>
</comment>
<dbReference type="InterPro" id="IPR005677">
    <property type="entry name" value="Fum_hydII"/>
</dbReference>
<dbReference type="PRINTS" id="PR00145">
    <property type="entry name" value="ARGSUCLYASE"/>
</dbReference>
<accession>A0ABT6F5Y3</accession>
<evidence type="ECO:0000256" key="1">
    <source>
        <dbReference type="ARBA" id="ARBA00009084"/>
    </source>
</evidence>
<dbReference type="RefSeq" id="WP_277859344.1">
    <property type="nucleotide sequence ID" value="NZ_JARRAG010000001.1"/>
</dbReference>
<sequence length="512" mass="54819">MEQTRPERDSMGEMDVPVDAYYGAQTERARRNFEIGSLRFPRAFLRALGLIKKSAAGVNRDLGLLEAKLSVLIEEAAQEVADGRRDDQFPLLIFQTGSGTSTNMNANEVIAGLANEKATGERGGRSPVHPNDAVNMGQSSNDVIPTAIHVAACEEIHKRLLPSLERLRNALDERAEAFDAVVKIGRTHLQDAVPIRLGQEFSGYAAQVEHALRRVGVASEALAELPIGGTALGTGVNTHAEFAVRMVEALGRETRLPFRPAANLFEAMAGRDAVVEASAMLRTTAVSLSNIANNLRLLGSGPRCGIGEIRIPELQPGSSIMPGKVNPVIPEAVMMVAAQVVGNDATIAWANALGSNFDLNVMMPVMAYDLLESIELLTDAADHLVRKCIDAREFLAGQKAQGATRIEADEERCREHVEQSLAMCTSLAPRIGYDNASALAKSAYREGTTVREVAHALDGMDPEEIARKLGAPASAEAIREHGGFPNRAEVDRLLDPLRQTERGVGAGSGSGG</sequence>
<evidence type="ECO:0000313" key="9">
    <source>
        <dbReference type="EMBL" id="MDG3002985.1"/>
    </source>
</evidence>
<keyword evidence="10" id="KW-1185">Reference proteome</keyword>
<dbReference type="InterPro" id="IPR008948">
    <property type="entry name" value="L-Aspartase-like"/>
</dbReference>
<feature type="binding site" evidence="5">
    <location>
        <begin position="139"/>
        <end position="141"/>
    </location>
    <ligand>
        <name>substrate</name>
    </ligand>
</feature>
<evidence type="ECO:0000256" key="5">
    <source>
        <dbReference type="HAMAP-Rule" id="MF_00743"/>
    </source>
</evidence>
<comment type="pathway">
    <text evidence="5">Carbohydrate metabolism; tricarboxylic acid cycle; (S)-malate from fumarate: step 1/1.</text>
</comment>
<dbReference type="HAMAP" id="MF_00743">
    <property type="entry name" value="FumaraseC"/>
    <property type="match status" value="1"/>
</dbReference>
<dbReference type="PRINTS" id="PR00149">
    <property type="entry name" value="FUMRATELYASE"/>
</dbReference>
<evidence type="ECO:0000313" key="10">
    <source>
        <dbReference type="Proteomes" id="UP001216907"/>
    </source>
</evidence>
<dbReference type="InterPro" id="IPR024083">
    <property type="entry name" value="Fumarase/histidase_N"/>
</dbReference>